<keyword evidence="3" id="KW-1185">Reference proteome</keyword>
<evidence type="ECO:0000313" key="2">
    <source>
        <dbReference type="EnsemblMetazoa" id="XP_022668552"/>
    </source>
</evidence>
<dbReference type="Proteomes" id="UP000594260">
    <property type="component" value="Unplaced"/>
</dbReference>
<dbReference type="GeneID" id="111253441"/>
<name>A0A7M7KTD3_VARDE</name>
<dbReference type="OMA" id="MPLNPAY"/>
<evidence type="ECO:0000256" key="1">
    <source>
        <dbReference type="SAM" id="SignalP"/>
    </source>
</evidence>
<dbReference type="AlphaFoldDB" id="A0A7M7KTD3"/>
<dbReference type="RefSeq" id="XP_022668552.1">
    <property type="nucleotide sequence ID" value="XM_022812817.1"/>
</dbReference>
<accession>A0A7M7KTD3</accession>
<proteinExistence type="predicted"/>
<sequence length="167" mass="18080">MASFSLVALTVVMVLCCRRQKRLLILKMGHHLPKTPLKTTVQNATGIIQPDVMFYSGGRNETCKRIHNSYSGTVATTIGTCEQGLLPATLLGTAASPAHSLMAVIPPTMVLPTPLRPLCPAYQASQPVQLKSSGYLGTLSEELALPPGYLQHRLKLQNHQMTPVYSS</sequence>
<evidence type="ECO:0000313" key="3">
    <source>
        <dbReference type="Proteomes" id="UP000594260"/>
    </source>
</evidence>
<feature type="signal peptide" evidence="1">
    <location>
        <begin position="1"/>
        <end position="16"/>
    </location>
</feature>
<feature type="chain" id="PRO_5029633191" evidence="1">
    <location>
        <begin position="17"/>
        <end position="167"/>
    </location>
</feature>
<dbReference type="KEGG" id="vde:111253441"/>
<dbReference type="InParanoid" id="A0A7M7KTD3"/>
<protein>
    <submittedName>
        <fullName evidence="2">Uncharacterized protein</fullName>
    </submittedName>
</protein>
<keyword evidence="1" id="KW-0732">Signal</keyword>
<organism evidence="2 3">
    <name type="scientific">Varroa destructor</name>
    <name type="common">Honeybee mite</name>
    <dbReference type="NCBI Taxonomy" id="109461"/>
    <lineage>
        <taxon>Eukaryota</taxon>
        <taxon>Metazoa</taxon>
        <taxon>Ecdysozoa</taxon>
        <taxon>Arthropoda</taxon>
        <taxon>Chelicerata</taxon>
        <taxon>Arachnida</taxon>
        <taxon>Acari</taxon>
        <taxon>Parasitiformes</taxon>
        <taxon>Mesostigmata</taxon>
        <taxon>Gamasina</taxon>
        <taxon>Dermanyssoidea</taxon>
        <taxon>Varroidae</taxon>
        <taxon>Varroa</taxon>
    </lineage>
</organism>
<reference evidence="2" key="1">
    <citation type="submission" date="2021-01" db="UniProtKB">
        <authorList>
            <consortium name="EnsemblMetazoa"/>
        </authorList>
    </citation>
    <scope>IDENTIFICATION</scope>
</reference>
<dbReference type="EnsemblMetazoa" id="XM_022812817">
    <property type="protein sequence ID" value="XP_022668552"/>
    <property type="gene ID" value="LOC111253441"/>
</dbReference>